<reference evidence="2 3" key="2">
    <citation type="submission" date="2018-03" db="EMBL/GenBank/DDBJ databases">
        <authorList>
            <person name="Keele B.F."/>
        </authorList>
    </citation>
    <scope>NUCLEOTIDE SEQUENCE [LARGE SCALE GENOMIC DNA]</scope>
    <source>
        <strain evidence="2 3">D13</strain>
    </source>
</reference>
<sequence>MKEEQALDLESRIKAIAVSRPTLLRVDGHEQDLVAWAIKALEDAGIYPSLKWITKVAGGQVAQRDLEPTVAKFYEHRKLEQKRKNRVNDVDHLADLYQVVLARAREEVRAELSDEMKSIHAEWQKLEQKQQQIENERREVARQLLLVEEARLLTQSEVQQLRDDQRAMVEKVAQSAIELAAARSESDQLGRV</sequence>
<keyword evidence="3" id="KW-1185">Reference proteome</keyword>
<gene>
    <name evidence="2" type="ORF">C7S18_17715</name>
</gene>
<evidence type="ECO:0000313" key="3">
    <source>
        <dbReference type="Proteomes" id="UP000241074"/>
    </source>
</evidence>
<reference evidence="2 3" key="1">
    <citation type="submission" date="2018-03" db="EMBL/GenBank/DDBJ databases">
        <title>Ahniella affigens gen. nov., sp. nov., a gammaproteobacterium isolated from sandy soil near a stream.</title>
        <authorList>
            <person name="Ko Y."/>
            <person name="Kim J.-H."/>
        </authorList>
    </citation>
    <scope>NUCLEOTIDE SEQUENCE [LARGE SCALE GENOMIC DNA]</scope>
    <source>
        <strain evidence="2 3">D13</strain>
    </source>
</reference>
<evidence type="ECO:0000313" key="2">
    <source>
        <dbReference type="EMBL" id="AVP98902.1"/>
    </source>
</evidence>
<dbReference type="Proteomes" id="UP000241074">
    <property type="component" value="Chromosome"/>
</dbReference>
<organism evidence="2 3">
    <name type="scientific">Ahniella affigens</name>
    <dbReference type="NCBI Taxonomy" id="2021234"/>
    <lineage>
        <taxon>Bacteria</taxon>
        <taxon>Pseudomonadati</taxon>
        <taxon>Pseudomonadota</taxon>
        <taxon>Gammaproteobacteria</taxon>
        <taxon>Lysobacterales</taxon>
        <taxon>Rhodanobacteraceae</taxon>
        <taxon>Ahniella</taxon>
    </lineage>
</organism>
<accession>A0A2P1PVQ0</accession>
<name>A0A2P1PVQ0_9GAMM</name>
<dbReference type="EMBL" id="CP027860">
    <property type="protein sequence ID" value="AVP98902.1"/>
    <property type="molecule type" value="Genomic_DNA"/>
</dbReference>
<keyword evidence="1" id="KW-0175">Coiled coil</keyword>
<proteinExistence type="predicted"/>
<evidence type="ECO:0000256" key="1">
    <source>
        <dbReference type="SAM" id="Coils"/>
    </source>
</evidence>
<dbReference type="KEGG" id="xba:C7S18_17715"/>
<protein>
    <submittedName>
        <fullName evidence="2">Uncharacterized protein</fullName>
    </submittedName>
</protein>
<dbReference type="AlphaFoldDB" id="A0A2P1PVQ0"/>
<feature type="coiled-coil region" evidence="1">
    <location>
        <begin position="109"/>
        <end position="146"/>
    </location>
</feature>